<dbReference type="RefSeq" id="WP_269333323.1">
    <property type="nucleotide sequence ID" value="NZ_JAMZFT010000003.1"/>
</dbReference>
<dbReference type="InterPro" id="IPR015815">
    <property type="entry name" value="HIBADH-related"/>
</dbReference>
<dbReference type="SUPFAM" id="SSF48179">
    <property type="entry name" value="6-phosphogluconate dehydrogenase C-terminal domain-like"/>
    <property type="match status" value="1"/>
</dbReference>
<evidence type="ECO:0000256" key="3">
    <source>
        <dbReference type="PIRSR" id="PIRSR000103-1"/>
    </source>
</evidence>
<dbReference type="Proteomes" id="UP001055804">
    <property type="component" value="Unassembled WGS sequence"/>
</dbReference>
<sequence>MKIAVLGTGLMGAPMVRRLLGAGRAVIVWNRTAVKAEALAADGAEVASSARAAVADADIVLTMLENAQAVGAVLFDEKVGVAAALKTGALVVDMSSIPPGAAREHAGRLAESGAGHVDAPVSGGVPGAEAGTLAIMAGGPADLVARAAAALSPLGRWTHVGPAGAGQLAKLANQAIVGVTLTVVAEALMLARAGGADPAAVRDAIRGGFAESRVLELHGAKMLARDFRPGGRASIQLKDMDTVLATAAELGLRLPAVEAAREVFARLVAQGGADLDHSATLVALEDMNGLAPARAMGRDAGNATKN</sequence>
<dbReference type="InterPro" id="IPR013328">
    <property type="entry name" value="6PGD_dom2"/>
</dbReference>
<comment type="caution">
    <text evidence="6">The sequence shown here is derived from an EMBL/GenBank/DDBJ whole genome shotgun (WGS) entry which is preliminary data.</text>
</comment>
<dbReference type="InterPro" id="IPR036291">
    <property type="entry name" value="NAD(P)-bd_dom_sf"/>
</dbReference>
<feature type="active site" evidence="3">
    <location>
        <position position="170"/>
    </location>
</feature>
<dbReference type="PANTHER" id="PTHR43060">
    <property type="entry name" value="3-HYDROXYISOBUTYRATE DEHYDROGENASE-LIKE 1, MITOCHONDRIAL-RELATED"/>
    <property type="match status" value="1"/>
</dbReference>
<dbReference type="EMBL" id="JAMZFT010000003">
    <property type="protein sequence ID" value="MCP1337355.1"/>
    <property type="molecule type" value="Genomic_DNA"/>
</dbReference>
<feature type="domain" description="6-phosphogluconate dehydrogenase NADP-binding" evidence="4">
    <location>
        <begin position="2"/>
        <end position="158"/>
    </location>
</feature>
<dbReference type="SUPFAM" id="SSF51735">
    <property type="entry name" value="NAD(P)-binding Rossmann-fold domains"/>
    <property type="match status" value="1"/>
</dbReference>
<evidence type="ECO:0000259" key="4">
    <source>
        <dbReference type="Pfam" id="PF03446"/>
    </source>
</evidence>
<dbReference type="PANTHER" id="PTHR43060:SF15">
    <property type="entry name" value="3-HYDROXYISOBUTYRATE DEHYDROGENASE-LIKE 1, MITOCHONDRIAL-RELATED"/>
    <property type="match status" value="1"/>
</dbReference>
<dbReference type="InterPro" id="IPR006115">
    <property type="entry name" value="6PGDH_NADP-bd"/>
</dbReference>
<dbReference type="Pfam" id="PF03446">
    <property type="entry name" value="NAD_binding_2"/>
    <property type="match status" value="1"/>
</dbReference>
<gene>
    <name evidence="6" type="ORF">NJQ99_13110</name>
</gene>
<evidence type="ECO:0000259" key="5">
    <source>
        <dbReference type="Pfam" id="PF14833"/>
    </source>
</evidence>
<dbReference type="GO" id="GO:0051287">
    <property type="term" value="F:NAD binding"/>
    <property type="evidence" value="ECO:0007669"/>
    <property type="project" value="InterPro"/>
</dbReference>
<feature type="domain" description="3-hydroxyisobutyrate dehydrogenase-like NAD-binding" evidence="5">
    <location>
        <begin position="164"/>
        <end position="281"/>
    </location>
</feature>
<protein>
    <submittedName>
        <fullName evidence="6">NAD(P)-dependent oxidoreductase</fullName>
    </submittedName>
</protein>
<dbReference type="Gene3D" id="1.10.1040.10">
    <property type="entry name" value="N-(1-d-carboxylethyl)-l-norvaline Dehydrogenase, domain 2"/>
    <property type="match status" value="1"/>
</dbReference>
<keyword evidence="1" id="KW-0560">Oxidoreductase</keyword>
<evidence type="ECO:0000256" key="2">
    <source>
        <dbReference type="ARBA" id="ARBA00023027"/>
    </source>
</evidence>
<dbReference type="InterPro" id="IPR029154">
    <property type="entry name" value="HIBADH-like_NADP-bd"/>
</dbReference>
<dbReference type="GO" id="GO:0016491">
    <property type="term" value="F:oxidoreductase activity"/>
    <property type="evidence" value="ECO:0007669"/>
    <property type="project" value="UniProtKB-KW"/>
</dbReference>
<proteinExistence type="predicted"/>
<evidence type="ECO:0000256" key="1">
    <source>
        <dbReference type="ARBA" id="ARBA00023002"/>
    </source>
</evidence>
<keyword evidence="7" id="KW-1185">Reference proteome</keyword>
<dbReference type="PIRSF" id="PIRSF000103">
    <property type="entry name" value="HIBADH"/>
    <property type="match status" value="1"/>
</dbReference>
<accession>A0A9J6PHS3</accession>
<dbReference type="Gene3D" id="3.40.50.720">
    <property type="entry name" value="NAD(P)-binding Rossmann-like Domain"/>
    <property type="match status" value="1"/>
</dbReference>
<dbReference type="Pfam" id="PF14833">
    <property type="entry name" value="NAD_binding_11"/>
    <property type="match status" value="1"/>
</dbReference>
<dbReference type="InterPro" id="IPR008927">
    <property type="entry name" value="6-PGluconate_DH-like_C_sf"/>
</dbReference>
<evidence type="ECO:0000313" key="6">
    <source>
        <dbReference type="EMBL" id="MCP1337355.1"/>
    </source>
</evidence>
<reference evidence="6" key="1">
    <citation type="submission" date="2022-06" db="EMBL/GenBank/DDBJ databases">
        <title>Isolation and Genomics of Futiania mangrovii gen. nov., sp. nov., a Rare and Metabolically-versatile member in the Class Alphaproteobacteria.</title>
        <authorList>
            <person name="Liu L."/>
            <person name="Huang W.-C."/>
            <person name="Pan J."/>
            <person name="Li J."/>
            <person name="Huang Y."/>
            <person name="Du H."/>
            <person name="Liu Y."/>
            <person name="Li M."/>
        </authorList>
    </citation>
    <scope>NUCLEOTIDE SEQUENCE</scope>
    <source>
        <strain evidence="6">FT118</strain>
    </source>
</reference>
<keyword evidence="2" id="KW-0520">NAD</keyword>
<dbReference type="GO" id="GO:0050661">
    <property type="term" value="F:NADP binding"/>
    <property type="evidence" value="ECO:0007669"/>
    <property type="project" value="InterPro"/>
</dbReference>
<dbReference type="AlphaFoldDB" id="A0A9J6PHS3"/>
<name>A0A9J6PHS3_9PROT</name>
<evidence type="ECO:0000313" key="7">
    <source>
        <dbReference type="Proteomes" id="UP001055804"/>
    </source>
</evidence>
<organism evidence="6 7">
    <name type="scientific">Futiania mangrovi</name>
    <dbReference type="NCBI Taxonomy" id="2959716"/>
    <lineage>
        <taxon>Bacteria</taxon>
        <taxon>Pseudomonadati</taxon>
        <taxon>Pseudomonadota</taxon>
        <taxon>Alphaproteobacteria</taxon>
        <taxon>Futianiales</taxon>
        <taxon>Futianiaceae</taxon>
        <taxon>Futiania</taxon>
    </lineage>
</organism>